<gene>
    <name evidence="2" type="ORF">E4U02_12815</name>
</gene>
<comment type="caution">
    <text evidence="2">The sequence shown here is derived from an EMBL/GenBank/DDBJ whole genome shotgun (WGS) entry which is preliminary data.</text>
</comment>
<keyword evidence="1" id="KW-0812">Transmembrane</keyword>
<name>A0A4Y9FUA4_9MICO</name>
<evidence type="ECO:0000313" key="3">
    <source>
        <dbReference type="Proteomes" id="UP000298358"/>
    </source>
</evidence>
<dbReference type="Proteomes" id="UP000298358">
    <property type="component" value="Unassembled WGS sequence"/>
</dbReference>
<keyword evidence="1" id="KW-1133">Transmembrane helix</keyword>
<feature type="transmembrane region" description="Helical" evidence="1">
    <location>
        <begin position="25"/>
        <end position="45"/>
    </location>
</feature>
<protein>
    <submittedName>
        <fullName evidence="2">TadE family protein</fullName>
    </submittedName>
</protein>
<dbReference type="AlphaFoldDB" id="A0A4Y9FUA4"/>
<dbReference type="RefSeq" id="WP_135115228.1">
    <property type="nucleotide sequence ID" value="NZ_BAAANG010000018.1"/>
</dbReference>
<dbReference type="EMBL" id="SPQB01000040">
    <property type="protein sequence ID" value="TFU31808.1"/>
    <property type="molecule type" value="Genomic_DNA"/>
</dbReference>
<dbReference type="OrthoDB" id="5118919at2"/>
<keyword evidence="1" id="KW-0472">Membrane</keyword>
<proteinExistence type="predicted"/>
<evidence type="ECO:0000313" key="2">
    <source>
        <dbReference type="EMBL" id="TFU31808.1"/>
    </source>
</evidence>
<reference evidence="2 3" key="1">
    <citation type="submission" date="2019-03" db="EMBL/GenBank/DDBJ databases">
        <title>Diversity of the mouse oral microbiome.</title>
        <authorList>
            <person name="Joseph S."/>
            <person name="Aduse-Opoku J."/>
            <person name="Curtis M."/>
            <person name="Wade W."/>
            <person name="Hashim A."/>
        </authorList>
    </citation>
    <scope>NUCLEOTIDE SEQUENCE [LARGE SCALE GENOMIC DNA]</scope>
    <source>
        <strain evidence="2 3">P1012</strain>
    </source>
</reference>
<evidence type="ECO:0000256" key="1">
    <source>
        <dbReference type="SAM" id="Phobius"/>
    </source>
</evidence>
<organism evidence="2 3">
    <name type="scientific">Microbacterium paludicola</name>
    <dbReference type="NCBI Taxonomy" id="300019"/>
    <lineage>
        <taxon>Bacteria</taxon>
        <taxon>Bacillati</taxon>
        <taxon>Actinomycetota</taxon>
        <taxon>Actinomycetes</taxon>
        <taxon>Micrococcales</taxon>
        <taxon>Microbacteriaceae</taxon>
        <taxon>Microbacterium</taxon>
    </lineage>
</organism>
<sequence length="153" mass="15998">MLPWRRCREAARRLLQPARGEEGSAALEFLTVGVVMLVPLVYLVLALGQIQAQSLGVEAAARFAARALAGGQGDADAVLTSVTGQYGIEAFDASVSCTPVSTACPEPGGTVHVTVTAEVPLPFIPPVLGLERLSSVPVQATAVQKVSRYEDAR</sequence>
<keyword evidence="3" id="KW-1185">Reference proteome</keyword>
<accession>A0A4Y9FUA4</accession>